<dbReference type="AlphaFoldDB" id="A0A3P7M8Z9"/>
<name>A0A3P7M8Z9_DIBLA</name>
<feature type="non-terminal residue" evidence="1">
    <location>
        <position position="167"/>
    </location>
</feature>
<accession>A0A3P7M8Z9</accession>
<keyword evidence="2" id="KW-1185">Reference proteome</keyword>
<dbReference type="Gene3D" id="3.30.40.10">
    <property type="entry name" value="Zinc/RING finger domain, C3HC4 (zinc finger)"/>
    <property type="match status" value="1"/>
</dbReference>
<proteinExistence type="predicted"/>
<sequence>MDSLVSLFSYISSYAIIKDVYQCQNEHRFCYGCIYTWASGRTAGHDCCPINERIKSKRVKCRHDSCNWLGFLREYATHTHRYYEPKELKLFSNSLMERLQSKSPSPTPTGLIKATPLSVSPEAFDQLPSSSRLPIPLALSLVQASASEVNQRVHNRARVTRNPPPAP</sequence>
<organism evidence="1 2">
    <name type="scientific">Dibothriocephalus latus</name>
    <name type="common">Fish tapeworm</name>
    <name type="synonym">Diphyllobothrium latum</name>
    <dbReference type="NCBI Taxonomy" id="60516"/>
    <lineage>
        <taxon>Eukaryota</taxon>
        <taxon>Metazoa</taxon>
        <taxon>Spiralia</taxon>
        <taxon>Lophotrochozoa</taxon>
        <taxon>Platyhelminthes</taxon>
        <taxon>Cestoda</taxon>
        <taxon>Eucestoda</taxon>
        <taxon>Diphyllobothriidea</taxon>
        <taxon>Diphyllobothriidae</taxon>
        <taxon>Dibothriocephalus</taxon>
    </lineage>
</organism>
<protein>
    <submittedName>
        <fullName evidence="1">Uncharacterized protein</fullName>
    </submittedName>
</protein>
<dbReference type="InterPro" id="IPR013083">
    <property type="entry name" value="Znf_RING/FYVE/PHD"/>
</dbReference>
<dbReference type="Proteomes" id="UP000281553">
    <property type="component" value="Unassembled WGS sequence"/>
</dbReference>
<dbReference type="OrthoDB" id="6105938at2759"/>
<evidence type="ECO:0000313" key="2">
    <source>
        <dbReference type="Proteomes" id="UP000281553"/>
    </source>
</evidence>
<reference evidence="1 2" key="1">
    <citation type="submission" date="2018-11" db="EMBL/GenBank/DDBJ databases">
        <authorList>
            <consortium name="Pathogen Informatics"/>
        </authorList>
    </citation>
    <scope>NUCLEOTIDE SEQUENCE [LARGE SCALE GENOMIC DNA]</scope>
</reference>
<evidence type="ECO:0000313" key="1">
    <source>
        <dbReference type="EMBL" id="VDN14451.1"/>
    </source>
</evidence>
<gene>
    <name evidence="1" type="ORF">DILT_LOCUS10282</name>
</gene>
<dbReference type="EMBL" id="UYRU01059315">
    <property type="protein sequence ID" value="VDN14451.1"/>
    <property type="molecule type" value="Genomic_DNA"/>
</dbReference>